<reference evidence="2" key="1">
    <citation type="journal article" date="2019" name="Int. J. Syst. Evol. Microbiol.">
        <title>The Global Catalogue of Microorganisms (GCM) 10K type strain sequencing project: providing services to taxonomists for standard genome sequencing and annotation.</title>
        <authorList>
            <consortium name="The Broad Institute Genomics Platform"/>
            <consortium name="The Broad Institute Genome Sequencing Center for Infectious Disease"/>
            <person name="Wu L."/>
            <person name="Ma J."/>
        </authorList>
    </citation>
    <scope>NUCLEOTIDE SEQUENCE [LARGE SCALE GENOMIC DNA]</scope>
    <source>
        <strain evidence="2">KCTC 52204</strain>
    </source>
</reference>
<keyword evidence="2" id="KW-1185">Reference proteome</keyword>
<dbReference type="Pfam" id="PF10013">
    <property type="entry name" value="DUF2256"/>
    <property type="match status" value="1"/>
</dbReference>
<evidence type="ECO:0000313" key="1">
    <source>
        <dbReference type="EMBL" id="MFD2545796.1"/>
    </source>
</evidence>
<proteinExistence type="predicted"/>
<sequence length="22" mass="2877">MKFCADCNRTFSWRKKWQKVWK</sequence>
<organism evidence="1 2">
    <name type="scientific">Kaistella montana</name>
    <dbReference type="NCBI Taxonomy" id="1849733"/>
    <lineage>
        <taxon>Bacteria</taxon>
        <taxon>Pseudomonadati</taxon>
        <taxon>Bacteroidota</taxon>
        <taxon>Flavobacteriia</taxon>
        <taxon>Flavobacteriales</taxon>
        <taxon>Weeksellaceae</taxon>
        <taxon>Chryseobacterium group</taxon>
        <taxon>Kaistella</taxon>
    </lineage>
</organism>
<dbReference type="EMBL" id="JBHULG010000006">
    <property type="protein sequence ID" value="MFD2545796.1"/>
    <property type="molecule type" value="Genomic_DNA"/>
</dbReference>
<evidence type="ECO:0000313" key="2">
    <source>
        <dbReference type="Proteomes" id="UP001597394"/>
    </source>
</evidence>
<dbReference type="Proteomes" id="UP001597394">
    <property type="component" value="Unassembled WGS sequence"/>
</dbReference>
<protein>
    <submittedName>
        <fullName evidence="1">DUF2256 domain-containing protein</fullName>
    </submittedName>
</protein>
<dbReference type="InterPro" id="IPR017136">
    <property type="entry name" value="UCP037205"/>
</dbReference>
<comment type="caution">
    <text evidence="1">The sequence shown here is derived from an EMBL/GenBank/DDBJ whole genome shotgun (WGS) entry which is preliminary data.</text>
</comment>
<dbReference type="RefSeq" id="WP_380265598.1">
    <property type="nucleotide sequence ID" value="NZ_JBHULG010000006.1"/>
</dbReference>
<name>A0ABW5KE29_9FLAO</name>
<accession>A0ABW5KE29</accession>
<gene>
    <name evidence="1" type="ORF">ACFSO8_10045</name>
</gene>